<protein>
    <submittedName>
        <fullName evidence="5">Uncharacterized protein</fullName>
    </submittedName>
</protein>
<dbReference type="Pfam" id="PF14295">
    <property type="entry name" value="PAN_4"/>
    <property type="match status" value="1"/>
</dbReference>
<evidence type="ECO:0000256" key="2">
    <source>
        <dbReference type="PROSITE-ProRule" id="PRU00302"/>
    </source>
</evidence>
<feature type="domain" description="Sushi" evidence="3">
    <location>
        <begin position="575"/>
        <end position="628"/>
    </location>
</feature>
<feature type="domain" description="Apple" evidence="4">
    <location>
        <begin position="414"/>
        <end position="495"/>
    </location>
</feature>
<keyword evidence="6" id="KW-1185">Reference proteome</keyword>
<feature type="domain" description="Apple" evidence="4">
    <location>
        <begin position="63"/>
        <end position="144"/>
    </location>
</feature>
<evidence type="ECO:0000256" key="1">
    <source>
        <dbReference type="ARBA" id="ARBA00023157"/>
    </source>
</evidence>
<dbReference type="SUPFAM" id="SSF57535">
    <property type="entry name" value="Complement control module/SCR domain"/>
    <property type="match status" value="5"/>
</dbReference>
<reference evidence="5" key="1">
    <citation type="submission" date="2023-08" db="EMBL/GenBank/DDBJ databases">
        <authorList>
            <person name="Alioto T."/>
            <person name="Alioto T."/>
            <person name="Gomez Garrido J."/>
        </authorList>
    </citation>
    <scope>NUCLEOTIDE SEQUENCE</scope>
</reference>
<sequence>MSTRRFYAYKYIDCRNPKEVVGATKSYETTTYKSEVTYICPKGELLKSICEKNSEWTMVAKTCNVNHIYFVKVRGARLDVSDKTLWNIPRTTAELCAKKCLSDKNCLSFEVTKGKVQCYLSKKSAATSDKLRKTKKRDYYQRVKADDKILMLKRVSIPPQNILGHFKNKTSKDCSEVCQQYLRCNSYQYNEKNKLCDLSNATQAIPELRPNNGNWDTYIFIEAYRKIDCGPPKDVEAAKKFYTSTTYKSVVTYKCPLGHVLKSVCKEDNKWTSVVSSCKGNLIQFVKIKDAFLDTFGKSPFNKENATEECAAKCLSYSNCLAIEVDNKNGKCFLSTKSAASSKTLKAAKKKDYYQRTKLFLSVDCGPPKDVGGALKSYKTTTFKSEVLYTCENGDQLKSTCERNSRWSPVVDACNVSILHFVKIKNALLDVPKKTLLEKKNVTPDACAEKCLSDKRCLSFEIIEKSGKCYLSKKTAATSKKIKPSKHRDYYQRVKYDGKPIKFIKVTLRKRDIFGRLKNKNLKECDQACHDYPGCITYEYHAKDKFCDLSNETHYLIPNGVGWETYLINKAYTKVDCGPPKDIAVATKSYKTTSYKSEVIYSCPGGLEFKAVCNEYRKWAPAVTACKAKADLFTFKNIIIIEPDTLETQKNVSLQECYKTCIQNPLCNSFKYNKETKICYHSTDNHLTHDLKPSKDNWDTYIINPVHEKINCGVPKDIPGILKFYKTTYYKSEVIYTCSKGEQLKSTCEMNKEWTPIVSNCKVAQIHFVKVNGAALGVPGKILWKKKNVTAEACAEKCLSEETCSSFEITKGGKCYLSKGSAAASTKIKSAKDRDYYQQVKHKYVKVPAIDIWCIIL</sequence>
<feature type="domain" description="Sushi" evidence="3">
    <location>
        <begin position="363"/>
        <end position="416"/>
    </location>
</feature>
<gene>
    <name evidence="5" type="ORF">OCTVUL_1B024392</name>
</gene>
<evidence type="ECO:0000259" key="3">
    <source>
        <dbReference type="PROSITE" id="PS50923"/>
    </source>
</evidence>
<dbReference type="CDD" id="cd00033">
    <property type="entry name" value="CCP"/>
    <property type="match status" value="4"/>
</dbReference>
<dbReference type="InterPro" id="IPR035976">
    <property type="entry name" value="Sushi/SCR/CCP_sf"/>
</dbReference>
<dbReference type="PROSITE" id="PS50948">
    <property type="entry name" value="PAN"/>
    <property type="match status" value="5"/>
</dbReference>
<dbReference type="AlphaFoldDB" id="A0AA36B8R7"/>
<feature type="domain" description="Apple" evidence="4">
    <location>
        <begin position="626"/>
        <end position="706"/>
    </location>
</feature>
<feature type="domain" description="Sushi" evidence="3">
    <location>
        <begin position="227"/>
        <end position="280"/>
    </location>
</feature>
<evidence type="ECO:0000259" key="4">
    <source>
        <dbReference type="PROSITE" id="PS50948"/>
    </source>
</evidence>
<organism evidence="5 6">
    <name type="scientific">Octopus vulgaris</name>
    <name type="common">Common octopus</name>
    <dbReference type="NCBI Taxonomy" id="6645"/>
    <lineage>
        <taxon>Eukaryota</taxon>
        <taxon>Metazoa</taxon>
        <taxon>Spiralia</taxon>
        <taxon>Lophotrochozoa</taxon>
        <taxon>Mollusca</taxon>
        <taxon>Cephalopoda</taxon>
        <taxon>Coleoidea</taxon>
        <taxon>Octopodiformes</taxon>
        <taxon>Octopoda</taxon>
        <taxon>Incirrata</taxon>
        <taxon>Octopodidae</taxon>
        <taxon>Octopus</taxon>
    </lineage>
</organism>
<dbReference type="Gene3D" id="2.10.70.10">
    <property type="entry name" value="Complement Module, domain 1"/>
    <property type="match status" value="3"/>
</dbReference>
<keyword evidence="2" id="KW-0768">Sushi</keyword>
<dbReference type="Pfam" id="PF00084">
    <property type="entry name" value="Sushi"/>
    <property type="match status" value="2"/>
</dbReference>
<dbReference type="Pfam" id="PF00024">
    <property type="entry name" value="PAN_1"/>
    <property type="match status" value="6"/>
</dbReference>
<evidence type="ECO:0000313" key="5">
    <source>
        <dbReference type="EMBL" id="CAI9728792.1"/>
    </source>
</evidence>
<evidence type="ECO:0000313" key="6">
    <source>
        <dbReference type="Proteomes" id="UP001162480"/>
    </source>
</evidence>
<feature type="domain" description="Sushi" evidence="3">
    <location>
        <begin position="12"/>
        <end position="65"/>
    </location>
</feature>
<dbReference type="Proteomes" id="UP001162480">
    <property type="component" value="Chromosome 10"/>
</dbReference>
<feature type="domain" description="Apple" evidence="4">
    <location>
        <begin position="278"/>
        <end position="358"/>
    </location>
</feature>
<dbReference type="SMART" id="SM00032">
    <property type="entry name" value="CCP"/>
    <property type="match status" value="5"/>
</dbReference>
<dbReference type="SMART" id="SM00473">
    <property type="entry name" value="PAN_AP"/>
    <property type="match status" value="7"/>
</dbReference>
<dbReference type="InterPro" id="IPR003609">
    <property type="entry name" value="Pan_app"/>
</dbReference>
<comment type="caution">
    <text evidence="2">Lacks conserved residue(s) required for the propagation of feature annotation.</text>
</comment>
<feature type="domain" description="Sushi" evidence="3">
    <location>
        <begin position="710"/>
        <end position="763"/>
    </location>
</feature>
<name>A0AA36B8R7_OCTVU</name>
<keyword evidence="1" id="KW-1015">Disulfide bond</keyword>
<dbReference type="SUPFAM" id="SSF57414">
    <property type="entry name" value="Hairpin loop containing domain-like"/>
    <property type="match status" value="4"/>
</dbReference>
<accession>A0AA36B8R7</accession>
<dbReference type="InterPro" id="IPR000436">
    <property type="entry name" value="Sushi_SCR_CCP_dom"/>
</dbReference>
<dbReference type="EMBL" id="OX597823">
    <property type="protein sequence ID" value="CAI9728792.1"/>
    <property type="molecule type" value="Genomic_DNA"/>
</dbReference>
<dbReference type="Gene3D" id="3.50.4.10">
    <property type="entry name" value="Hepatocyte Growth Factor"/>
    <property type="match status" value="6"/>
</dbReference>
<proteinExistence type="predicted"/>
<dbReference type="PROSITE" id="PS50923">
    <property type="entry name" value="SUSHI"/>
    <property type="match status" value="5"/>
</dbReference>
<feature type="domain" description="Apple" evidence="4">
    <location>
        <begin position="761"/>
        <end position="841"/>
    </location>
</feature>